<protein>
    <submittedName>
        <fullName evidence="1">Uncharacterized protein</fullName>
    </submittedName>
</protein>
<dbReference type="AlphaFoldDB" id="A0A855YFA1"/>
<dbReference type="EMBL" id="QGTZ01000004">
    <property type="protein sequence ID" value="PWW42322.1"/>
    <property type="molecule type" value="Genomic_DNA"/>
</dbReference>
<name>A0A855YFA1_9BACL</name>
<evidence type="ECO:0000313" key="3">
    <source>
        <dbReference type="Proteomes" id="UP000247078"/>
    </source>
</evidence>
<organism evidence="1 3">
    <name type="scientific">Paenibacillus pabuli</name>
    <dbReference type="NCBI Taxonomy" id="1472"/>
    <lineage>
        <taxon>Bacteria</taxon>
        <taxon>Bacillati</taxon>
        <taxon>Bacillota</taxon>
        <taxon>Bacilli</taxon>
        <taxon>Bacillales</taxon>
        <taxon>Paenibacillaceae</taxon>
        <taxon>Paenibacillus</taxon>
    </lineage>
</organism>
<accession>A0A855YFA1</accession>
<dbReference type="Proteomes" id="UP000248827">
    <property type="component" value="Unassembled WGS sequence"/>
</dbReference>
<proteinExistence type="predicted"/>
<evidence type="ECO:0000313" key="4">
    <source>
        <dbReference type="Proteomes" id="UP000248827"/>
    </source>
</evidence>
<comment type="caution">
    <text evidence="1">The sequence shown here is derived from an EMBL/GenBank/DDBJ whole genome shotgun (WGS) entry which is preliminary data.</text>
</comment>
<dbReference type="EMBL" id="QLLI01000007">
    <property type="protein sequence ID" value="RAI94528.1"/>
    <property type="molecule type" value="Genomic_DNA"/>
</dbReference>
<evidence type="ECO:0000313" key="2">
    <source>
        <dbReference type="EMBL" id="RAI94528.1"/>
    </source>
</evidence>
<evidence type="ECO:0000313" key="1">
    <source>
        <dbReference type="EMBL" id="PWW42322.1"/>
    </source>
</evidence>
<sequence>MMMDKGQKLILWITLPFVCVWKDGYGLLTTVTFFSVK</sequence>
<reference evidence="1 3" key="1">
    <citation type="submission" date="2018-05" db="EMBL/GenBank/DDBJ databases">
        <title>Freshwater and sediment microbial communities from various areas in North America, analyzing microbe dynamics in response to fracking.</title>
        <authorList>
            <person name="Lamendella R."/>
        </authorList>
    </citation>
    <scope>NUCLEOTIDE SEQUENCE [LARGE SCALE GENOMIC DNA]</scope>
    <source>
        <strain evidence="1 3">DB-3</strain>
        <strain evidence="2 4">NG-13</strain>
    </source>
</reference>
<keyword evidence="4" id="KW-1185">Reference proteome</keyword>
<dbReference type="Proteomes" id="UP000247078">
    <property type="component" value="Unassembled WGS sequence"/>
</dbReference>
<gene>
    <name evidence="2" type="ORF">DET54_10763</name>
    <name evidence="1" type="ORF">DET56_104381</name>
</gene>